<comment type="caution">
    <text evidence="3">The sequence shown here is derived from an EMBL/GenBank/DDBJ whole genome shotgun (WGS) entry which is preliminary data.</text>
</comment>
<evidence type="ECO:0000256" key="1">
    <source>
        <dbReference type="PROSITE-ProRule" id="PRU00325"/>
    </source>
</evidence>
<evidence type="ECO:0000313" key="4">
    <source>
        <dbReference type="Proteomes" id="UP000735302"/>
    </source>
</evidence>
<dbReference type="PROSITE" id="PS50966">
    <property type="entry name" value="ZF_SWIM"/>
    <property type="match status" value="1"/>
</dbReference>
<dbReference type="EMBL" id="BLXT01003068">
    <property type="protein sequence ID" value="GFO00261.1"/>
    <property type="molecule type" value="Genomic_DNA"/>
</dbReference>
<dbReference type="Proteomes" id="UP000735302">
    <property type="component" value="Unassembled WGS sequence"/>
</dbReference>
<keyword evidence="1" id="KW-0862">Zinc</keyword>
<accession>A0AAV3ZWG3</accession>
<evidence type="ECO:0000259" key="2">
    <source>
        <dbReference type="PROSITE" id="PS50966"/>
    </source>
</evidence>
<feature type="domain" description="SWIM-type" evidence="2">
    <location>
        <begin position="44"/>
        <end position="83"/>
    </location>
</feature>
<name>A0AAV3ZWG3_9GAST</name>
<gene>
    <name evidence="3" type="ORF">PoB_002676600</name>
</gene>
<dbReference type="GO" id="GO:0008270">
    <property type="term" value="F:zinc ion binding"/>
    <property type="evidence" value="ECO:0007669"/>
    <property type="project" value="UniProtKB-KW"/>
</dbReference>
<reference evidence="3 4" key="1">
    <citation type="journal article" date="2021" name="Elife">
        <title>Chloroplast acquisition without the gene transfer in kleptoplastic sea slugs, Plakobranchus ocellatus.</title>
        <authorList>
            <person name="Maeda T."/>
            <person name="Takahashi S."/>
            <person name="Yoshida T."/>
            <person name="Shimamura S."/>
            <person name="Takaki Y."/>
            <person name="Nagai Y."/>
            <person name="Toyoda A."/>
            <person name="Suzuki Y."/>
            <person name="Arimoto A."/>
            <person name="Ishii H."/>
            <person name="Satoh N."/>
            <person name="Nishiyama T."/>
            <person name="Hasebe M."/>
            <person name="Maruyama T."/>
            <person name="Minagawa J."/>
            <person name="Obokata J."/>
            <person name="Shigenobu S."/>
        </authorList>
    </citation>
    <scope>NUCLEOTIDE SEQUENCE [LARGE SCALE GENOMIC DNA]</scope>
</reference>
<sequence>MFSSKFVTSIHFLEGNETDDEEVGVYKFHFRSKVKAEMKKRDNYVVKSWISSDNKVLSCECECAGGARPACCKHAFGLLYAILDYSKNEMFSAPTEKLQTWHHPRTFVVSPKKTQDCFQPSSSQSKVQAFSDTTVNYSALVELPSVTPIFSVCMRDNTPLDSFISYDKSIPLPNFPIVSAESACENKNFNFLCDDDKKYFEENINLSIQKAQRIEHNTQSQSSSVLMV</sequence>
<keyword evidence="1" id="KW-0863">Zinc-finger</keyword>
<dbReference type="AlphaFoldDB" id="A0AAV3ZWG3"/>
<protein>
    <recommendedName>
        <fullName evidence="2">SWIM-type domain-containing protein</fullName>
    </recommendedName>
</protein>
<proteinExistence type="predicted"/>
<keyword evidence="1" id="KW-0479">Metal-binding</keyword>
<dbReference type="InterPro" id="IPR007527">
    <property type="entry name" value="Znf_SWIM"/>
</dbReference>
<organism evidence="3 4">
    <name type="scientific">Plakobranchus ocellatus</name>
    <dbReference type="NCBI Taxonomy" id="259542"/>
    <lineage>
        <taxon>Eukaryota</taxon>
        <taxon>Metazoa</taxon>
        <taxon>Spiralia</taxon>
        <taxon>Lophotrochozoa</taxon>
        <taxon>Mollusca</taxon>
        <taxon>Gastropoda</taxon>
        <taxon>Heterobranchia</taxon>
        <taxon>Euthyneura</taxon>
        <taxon>Panpulmonata</taxon>
        <taxon>Sacoglossa</taxon>
        <taxon>Placobranchoidea</taxon>
        <taxon>Plakobranchidae</taxon>
        <taxon>Plakobranchus</taxon>
    </lineage>
</organism>
<evidence type="ECO:0000313" key="3">
    <source>
        <dbReference type="EMBL" id="GFO00261.1"/>
    </source>
</evidence>
<keyword evidence="4" id="KW-1185">Reference proteome</keyword>